<dbReference type="EMBL" id="QEYD01000003">
    <property type="protein sequence ID" value="PWE30269.1"/>
    <property type="molecule type" value="Genomic_DNA"/>
</dbReference>
<name>A0A2U2CEL2_9RHOB</name>
<keyword evidence="2 4" id="KW-0238">DNA-binding</keyword>
<evidence type="ECO:0000256" key="3">
    <source>
        <dbReference type="ARBA" id="ARBA00023163"/>
    </source>
</evidence>
<organism evidence="6 7">
    <name type="scientific">Pararhodobacter marinus</name>
    <dbReference type="NCBI Taxonomy" id="2184063"/>
    <lineage>
        <taxon>Bacteria</taxon>
        <taxon>Pseudomonadati</taxon>
        <taxon>Pseudomonadota</taxon>
        <taxon>Alphaproteobacteria</taxon>
        <taxon>Rhodobacterales</taxon>
        <taxon>Paracoccaceae</taxon>
        <taxon>Pararhodobacter</taxon>
    </lineage>
</organism>
<evidence type="ECO:0000313" key="6">
    <source>
        <dbReference type="EMBL" id="PWE30269.1"/>
    </source>
</evidence>
<dbReference type="GeneID" id="94364462"/>
<dbReference type="PROSITE" id="PS50977">
    <property type="entry name" value="HTH_TETR_2"/>
    <property type="match status" value="1"/>
</dbReference>
<keyword evidence="3" id="KW-0804">Transcription</keyword>
<dbReference type="PANTHER" id="PTHR30055">
    <property type="entry name" value="HTH-TYPE TRANSCRIPTIONAL REGULATOR RUTR"/>
    <property type="match status" value="1"/>
</dbReference>
<dbReference type="GO" id="GO:0000976">
    <property type="term" value="F:transcription cis-regulatory region binding"/>
    <property type="evidence" value="ECO:0007669"/>
    <property type="project" value="TreeGrafter"/>
</dbReference>
<accession>A0A2U2CEL2</accession>
<protein>
    <recommendedName>
        <fullName evidence="5">HTH tetR-type domain-containing protein</fullName>
    </recommendedName>
</protein>
<comment type="caution">
    <text evidence="6">The sequence shown here is derived from an EMBL/GenBank/DDBJ whole genome shotgun (WGS) entry which is preliminary data.</text>
</comment>
<dbReference type="InterPro" id="IPR009057">
    <property type="entry name" value="Homeodomain-like_sf"/>
</dbReference>
<evidence type="ECO:0000256" key="4">
    <source>
        <dbReference type="PROSITE-ProRule" id="PRU00335"/>
    </source>
</evidence>
<evidence type="ECO:0000256" key="1">
    <source>
        <dbReference type="ARBA" id="ARBA00023015"/>
    </source>
</evidence>
<gene>
    <name evidence="6" type="ORF">C4N9_06140</name>
</gene>
<dbReference type="InterPro" id="IPR001647">
    <property type="entry name" value="HTH_TetR"/>
</dbReference>
<evidence type="ECO:0000256" key="2">
    <source>
        <dbReference type="ARBA" id="ARBA00023125"/>
    </source>
</evidence>
<keyword evidence="1" id="KW-0805">Transcription regulation</keyword>
<sequence length="220" mass="23883">MPSSSPNSPRARFLELGEPERALWLDPAEAEFVAHGFERASLNRIIASAGESKGRTYHYFSGKGALFDATLERRLEPLAGLMFTPEALADIDPAGFWKALATLSARLTERFQQDATLAALVRTLHREKAAQEAVSDKLAGFRARIEGVLAAGRSVGAVRDDLPLSMLADVALDVLISVDRWFARHADSLPDGDEAALSQRAFSLLMTPLLPQSKNEGPLS</sequence>
<dbReference type="PANTHER" id="PTHR30055:SF234">
    <property type="entry name" value="HTH-TYPE TRANSCRIPTIONAL REGULATOR BETI"/>
    <property type="match status" value="1"/>
</dbReference>
<evidence type="ECO:0000259" key="5">
    <source>
        <dbReference type="PROSITE" id="PS50977"/>
    </source>
</evidence>
<dbReference type="Gene3D" id="1.10.357.10">
    <property type="entry name" value="Tetracycline Repressor, domain 2"/>
    <property type="match status" value="1"/>
</dbReference>
<dbReference type="SUPFAM" id="SSF46689">
    <property type="entry name" value="Homeodomain-like"/>
    <property type="match status" value="1"/>
</dbReference>
<dbReference type="Pfam" id="PF00440">
    <property type="entry name" value="TetR_N"/>
    <property type="match status" value="1"/>
</dbReference>
<dbReference type="InterPro" id="IPR050109">
    <property type="entry name" value="HTH-type_TetR-like_transc_reg"/>
</dbReference>
<evidence type="ECO:0000313" key="7">
    <source>
        <dbReference type="Proteomes" id="UP000244940"/>
    </source>
</evidence>
<dbReference type="RefSeq" id="WP_109532414.1">
    <property type="nucleotide sequence ID" value="NZ_QEYD01000003.1"/>
</dbReference>
<dbReference type="OrthoDB" id="8478851at2"/>
<dbReference type="GO" id="GO:0003700">
    <property type="term" value="F:DNA-binding transcription factor activity"/>
    <property type="evidence" value="ECO:0007669"/>
    <property type="project" value="TreeGrafter"/>
</dbReference>
<proteinExistence type="predicted"/>
<dbReference type="AlphaFoldDB" id="A0A2U2CEL2"/>
<feature type="domain" description="HTH tetR-type" evidence="5">
    <location>
        <begin position="18"/>
        <end position="78"/>
    </location>
</feature>
<reference evidence="6 7" key="1">
    <citation type="submission" date="2018-05" db="EMBL/GenBank/DDBJ databases">
        <title>Pararhodobacter marina sp. nov., isolated from deep-sea water of the Indian Ocean.</title>
        <authorList>
            <person name="Lai Q.Sr."/>
            <person name="Liu X."/>
            <person name="Shao Z."/>
        </authorList>
    </citation>
    <scope>NUCLEOTIDE SEQUENCE [LARGE SCALE GENOMIC DNA]</scope>
    <source>
        <strain evidence="6 7">CIC4N-9</strain>
    </source>
</reference>
<keyword evidence="7" id="KW-1185">Reference proteome</keyword>
<dbReference type="Proteomes" id="UP000244940">
    <property type="component" value="Unassembled WGS sequence"/>
</dbReference>
<feature type="DNA-binding region" description="H-T-H motif" evidence="4">
    <location>
        <begin position="41"/>
        <end position="60"/>
    </location>
</feature>